<name>A0A9W7M5G3_HIBTR</name>
<dbReference type="CDD" id="cd21538">
    <property type="entry name" value="SPOC_TFIIS"/>
    <property type="match status" value="1"/>
</dbReference>
<feature type="compositionally biased region" description="Acidic residues" evidence="1">
    <location>
        <begin position="859"/>
        <end position="868"/>
    </location>
</feature>
<dbReference type="InterPro" id="IPR003618">
    <property type="entry name" value="TFIIS_cen_dom"/>
</dbReference>
<feature type="compositionally biased region" description="Polar residues" evidence="1">
    <location>
        <begin position="203"/>
        <end position="213"/>
    </location>
</feature>
<feature type="compositionally biased region" description="Polar residues" evidence="1">
    <location>
        <begin position="939"/>
        <end position="953"/>
    </location>
</feature>
<reference evidence="3" key="1">
    <citation type="submission" date="2023-05" db="EMBL/GenBank/DDBJ databases">
        <title>Genome and transcriptome analyses reveal genes involved in the formation of fine ridges on petal epidermal cells in Hibiscus trionum.</title>
        <authorList>
            <person name="Koshimizu S."/>
            <person name="Masuda S."/>
            <person name="Ishii T."/>
            <person name="Shirasu K."/>
            <person name="Hoshino A."/>
            <person name="Arita M."/>
        </authorList>
    </citation>
    <scope>NUCLEOTIDE SEQUENCE</scope>
    <source>
        <strain evidence="3">Hamamatsu line</strain>
    </source>
</reference>
<feature type="compositionally biased region" description="Polar residues" evidence="1">
    <location>
        <begin position="178"/>
        <end position="196"/>
    </location>
</feature>
<dbReference type="GO" id="GO:0006351">
    <property type="term" value="P:DNA-templated transcription"/>
    <property type="evidence" value="ECO:0007669"/>
    <property type="project" value="InterPro"/>
</dbReference>
<evidence type="ECO:0000313" key="3">
    <source>
        <dbReference type="EMBL" id="GMI88623.1"/>
    </source>
</evidence>
<feature type="region of interest" description="Disordered" evidence="1">
    <location>
        <begin position="577"/>
        <end position="636"/>
    </location>
</feature>
<feature type="compositionally biased region" description="Polar residues" evidence="1">
    <location>
        <begin position="1"/>
        <end position="10"/>
    </location>
</feature>
<feature type="region of interest" description="Disordered" evidence="1">
    <location>
        <begin position="1"/>
        <end position="25"/>
    </location>
</feature>
<feature type="region of interest" description="Disordered" evidence="1">
    <location>
        <begin position="490"/>
        <end position="510"/>
    </location>
</feature>
<dbReference type="InterPro" id="IPR012921">
    <property type="entry name" value="SPOC_C"/>
</dbReference>
<dbReference type="AlphaFoldDB" id="A0A9W7M5G3"/>
<feature type="region of interest" description="Disordered" evidence="1">
    <location>
        <begin position="809"/>
        <end position="1016"/>
    </location>
</feature>
<dbReference type="PANTHER" id="PTHR11477">
    <property type="entry name" value="TRANSCRIPTION FACTOR S-II ZINC FINGER DOMAIN-CONTAINING PROTEIN"/>
    <property type="match status" value="1"/>
</dbReference>
<dbReference type="Proteomes" id="UP001165190">
    <property type="component" value="Unassembled WGS sequence"/>
</dbReference>
<feature type="compositionally biased region" description="Polar residues" evidence="1">
    <location>
        <begin position="994"/>
        <end position="1006"/>
    </location>
</feature>
<dbReference type="GO" id="GO:0005634">
    <property type="term" value="C:nucleus"/>
    <property type="evidence" value="ECO:0007669"/>
    <property type="project" value="TreeGrafter"/>
</dbReference>
<feature type="compositionally biased region" description="Polar residues" evidence="1">
    <location>
        <begin position="837"/>
        <end position="848"/>
    </location>
</feature>
<dbReference type="EMBL" id="BSYR01000022">
    <property type="protein sequence ID" value="GMI88623.1"/>
    <property type="molecule type" value="Genomic_DNA"/>
</dbReference>
<comment type="caution">
    <text evidence="3">The sequence shown here is derived from an EMBL/GenBank/DDBJ whole genome shotgun (WGS) entry which is preliminary data.</text>
</comment>
<dbReference type="PROSITE" id="PS51321">
    <property type="entry name" value="TFIIS_CENTRAL"/>
    <property type="match status" value="1"/>
</dbReference>
<feature type="compositionally biased region" description="Polar residues" evidence="1">
    <location>
        <begin position="231"/>
        <end position="250"/>
    </location>
</feature>
<proteinExistence type="predicted"/>
<dbReference type="InterPro" id="IPR036575">
    <property type="entry name" value="TFIIS_cen_dom_sf"/>
</dbReference>
<accession>A0A9W7M5G3</accession>
<evidence type="ECO:0000313" key="4">
    <source>
        <dbReference type="Proteomes" id="UP001165190"/>
    </source>
</evidence>
<organism evidence="3 4">
    <name type="scientific">Hibiscus trionum</name>
    <name type="common">Flower of an hour</name>
    <dbReference type="NCBI Taxonomy" id="183268"/>
    <lineage>
        <taxon>Eukaryota</taxon>
        <taxon>Viridiplantae</taxon>
        <taxon>Streptophyta</taxon>
        <taxon>Embryophyta</taxon>
        <taxon>Tracheophyta</taxon>
        <taxon>Spermatophyta</taxon>
        <taxon>Magnoliopsida</taxon>
        <taxon>eudicotyledons</taxon>
        <taxon>Gunneridae</taxon>
        <taxon>Pentapetalae</taxon>
        <taxon>rosids</taxon>
        <taxon>malvids</taxon>
        <taxon>Malvales</taxon>
        <taxon>Malvaceae</taxon>
        <taxon>Malvoideae</taxon>
        <taxon>Hibiscus</taxon>
    </lineage>
</organism>
<sequence>MSNNLASQELSIPGNPMEQHEPISSKLGTPMSVGFGIDESFQPQISSNMEIGQMDSMPNNLGSQLSSASNHQGGYVESQAYTQLPQRYLMSNKPVGQMIPTMLDSIRPHQLPTLYKRKEPVEPIAPNSLPKKLALPNKQVAHMEHRPWLQPISAPRKRPVQMQSVSSSPGSELSPASNKRSVPNKTGSSASRNQPAQMRPSPKVQTESSQSMRSKMRESLAGALALFSQQQGENATVDKNSNGGAASSTGKTEEGSHLVDSGSGKSDAVCSISAEPRGMLLSNWDGAAGGNNSEGTQVVQCKEQQFLSSNLLPDEVPFTDNIFARDELLQGNGLSWVSEPEFDAVKKTELGTVWEKSLDNEKVGKDGLEQSLQSPEELAYQIEVELFKLFRGVNKKYKEKGRSLLFNLKDRSNPELRESVVSGKITPQRLCAMSAEELASKELSEWRQAKAEELAQMVVLPDVEVDIRRLVRKTHKGEFQVEVEQTDSASVEVSAGTSTAGRPRTEAKKAPRTIKTVVKKDEYIGEKSNPENPNLTITIPTNEGPDPMQGLMGENEMKVSDFLPEIVSLDEFMQSLDSEPPFENLPDDARKATTISDQDDSEAGSDSKSYGRASQDPVKTMPDEPRSIKASNMKSDPNAKLSEILPKTETIGSVTTLKSEHVWEGMLELNISAMASVICAFKSGERTSAKLWPGILEIKGRVRLEAFEKFLQELPMSRSRAVMVIHVVCKDGSTDIECQSLVEAADSYISDKRVGFAEPVSGVELYCCPPHVRTLEMLNKILPKDQIQALGALENGLIGVVVWRRAELTSPDSSSHHKHTSKKQHFSSRRHQDKESTNMNYNSPSKPMSSPGGLHPEPPPDDVEDDDVPPGFGPGTTSWDEDDLPEFNFSGGSNPLGPQNPAGYRSQQVPPLSSTQSYTQASSRPIDQMRELIQKYGQPDTSAPQRVPMQQWNDNDDDDIPEWQPQTSQQQPPPPHVNRFQHPMHAPQQALHVQKQNAAQPLQQGTWWVPPPGSQDQQILNGAQFYGQSVGTAVPGWPKDAPNSRGF</sequence>
<feature type="compositionally biased region" description="Low complexity" evidence="1">
    <location>
        <begin position="164"/>
        <end position="177"/>
    </location>
</feature>
<dbReference type="Pfam" id="PF07744">
    <property type="entry name" value="SPOC"/>
    <property type="match status" value="1"/>
</dbReference>
<dbReference type="SUPFAM" id="SSF46942">
    <property type="entry name" value="Elongation factor TFIIS domain 2"/>
    <property type="match status" value="1"/>
</dbReference>
<dbReference type="OrthoDB" id="1884872at2759"/>
<protein>
    <recommendedName>
        <fullName evidence="2">TFIIS central domain-containing protein</fullName>
    </recommendedName>
</protein>
<feature type="region of interest" description="Disordered" evidence="1">
    <location>
        <begin position="231"/>
        <end position="267"/>
    </location>
</feature>
<dbReference type="SMART" id="SM00510">
    <property type="entry name" value="TFS2M"/>
    <property type="match status" value="1"/>
</dbReference>
<feature type="domain" description="TFIIS central" evidence="2">
    <location>
        <begin position="356"/>
        <end position="466"/>
    </location>
</feature>
<keyword evidence="4" id="KW-1185">Reference proteome</keyword>
<feature type="compositionally biased region" description="Polar residues" evidence="1">
    <location>
        <begin position="490"/>
        <end position="500"/>
    </location>
</feature>
<dbReference type="Gene3D" id="1.10.472.30">
    <property type="entry name" value="Transcription elongation factor S-II, central domain"/>
    <property type="match status" value="1"/>
</dbReference>
<dbReference type="Pfam" id="PF07500">
    <property type="entry name" value="TFIIS_M"/>
    <property type="match status" value="1"/>
</dbReference>
<gene>
    <name evidence="3" type="ORF">HRI_002531600</name>
</gene>
<feature type="compositionally biased region" description="Polar residues" evidence="1">
    <location>
        <begin position="905"/>
        <end position="925"/>
    </location>
</feature>
<evidence type="ECO:0000256" key="1">
    <source>
        <dbReference type="SAM" id="MobiDB-lite"/>
    </source>
</evidence>
<evidence type="ECO:0000259" key="2">
    <source>
        <dbReference type="PROSITE" id="PS51321"/>
    </source>
</evidence>
<feature type="compositionally biased region" description="Basic residues" evidence="1">
    <location>
        <begin position="816"/>
        <end position="829"/>
    </location>
</feature>
<dbReference type="PANTHER" id="PTHR11477:SF20">
    <property type="entry name" value="SPOC DOMAIN _ TRANSCRIPTION ELONGATION FACTOR S-II PROTEIN"/>
    <property type="match status" value="1"/>
</dbReference>
<feature type="region of interest" description="Disordered" evidence="1">
    <location>
        <begin position="148"/>
        <end position="217"/>
    </location>
</feature>